<gene>
    <name evidence="2" type="ORF">TCARB_1777</name>
</gene>
<dbReference type="PROSITE" id="PS50833">
    <property type="entry name" value="BRIX"/>
    <property type="match status" value="1"/>
</dbReference>
<dbReference type="Proteomes" id="UP000266720">
    <property type="component" value="Chromosome"/>
</dbReference>
<proteinExistence type="predicted"/>
<dbReference type="GO" id="GO:0006364">
    <property type="term" value="P:rRNA processing"/>
    <property type="evidence" value="ECO:0007669"/>
    <property type="project" value="InterPro"/>
</dbReference>
<sequence length="177" mass="19494">MHVRRLARELAMCLPGARRVNRGGRSLGEMLALARYMGARRLVVVYRGLGGNPGRIAAWDVGGEVARRIPAILYLRGVVFSGDKRVPRASSDVYVYSLGEESEYGLDVASMFDLTYVGVVGVDELGGLSGRALLVEPVKGRDFLFVLKFYENGAYIGPRMLVKSVRYYRARDTGDNA</sequence>
<dbReference type="EMBL" id="CP007493">
    <property type="protein sequence ID" value="AJB42813.1"/>
    <property type="molecule type" value="Genomic_DNA"/>
</dbReference>
<name>A0A3G1A8V1_9CREN</name>
<evidence type="ECO:0000259" key="1">
    <source>
        <dbReference type="PROSITE" id="PS50833"/>
    </source>
</evidence>
<dbReference type="STRING" id="697581.TCARB_1777"/>
<reference evidence="3" key="1">
    <citation type="book" date="2010" name="EXTREMOPHILES" publisher="0:0-0">
        <title>Complete genome sequences of ten hyperthermophilic archaea reveal their metabolic capabilities and possible ecological roles.</title>
        <editorList>
            <person name="?"/>
        </editorList>
        <authorList>
            <person name="Ravin N.V."/>
            <person name="Mardanov A.V."/>
            <person name="Bonch-Osmolovskaya E.A."/>
            <person name="Skryabin K.G."/>
        </authorList>
    </citation>
    <scope>NUCLEOTIDE SEQUENCE [LARGE SCALE GENOMIC DNA]</scope>
    <source>
        <strain evidence="3">1505</strain>
    </source>
</reference>
<dbReference type="GO" id="GO:0019843">
    <property type="term" value="F:rRNA binding"/>
    <property type="evidence" value="ECO:0007669"/>
    <property type="project" value="InterPro"/>
</dbReference>
<dbReference type="KEGG" id="tcb:TCARB_1777"/>
<dbReference type="Gene3D" id="3.40.50.10480">
    <property type="entry name" value="Probable brix-domain ribosomal biogenesis protein"/>
    <property type="match status" value="1"/>
</dbReference>
<organism evidence="2 3">
    <name type="scientific">Thermofilum adornatum 1505</name>
    <dbReference type="NCBI Taxonomy" id="697581"/>
    <lineage>
        <taxon>Archaea</taxon>
        <taxon>Thermoproteota</taxon>
        <taxon>Thermoprotei</taxon>
        <taxon>Thermofilales</taxon>
        <taxon>Thermofilaceae</taxon>
        <taxon>Thermofilum</taxon>
    </lineage>
</organism>
<dbReference type="SUPFAM" id="SSF52954">
    <property type="entry name" value="Class II aaRS ABD-related"/>
    <property type="match status" value="1"/>
</dbReference>
<feature type="domain" description="Brix" evidence="1">
    <location>
        <begin position="1"/>
        <end position="173"/>
    </location>
</feature>
<evidence type="ECO:0000313" key="2">
    <source>
        <dbReference type="EMBL" id="AJB42813.1"/>
    </source>
</evidence>
<dbReference type="AlphaFoldDB" id="A0A3G1A8V1"/>
<accession>A0A3G1A8V1</accession>
<protein>
    <recommendedName>
        <fullName evidence="1">Brix domain-containing protein</fullName>
    </recommendedName>
</protein>
<dbReference type="InterPro" id="IPR007109">
    <property type="entry name" value="Brix"/>
</dbReference>
<evidence type="ECO:0000313" key="3">
    <source>
        <dbReference type="Proteomes" id="UP000266720"/>
    </source>
</evidence>